<dbReference type="InterPro" id="IPR001647">
    <property type="entry name" value="HTH_TetR"/>
</dbReference>
<dbReference type="GeneID" id="83623261"/>
<proteinExistence type="predicted"/>
<dbReference type="EMBL" id="BLAH01000086">
    <property type="protein sequence ID" value="GES37528.1"/>
    <property type="molecule type" value="Genomic_DNA"/>
</dbReference>
<sequence>MAKQARAAVTRQQIVRAAAAMFDERGFHGASFADILRDTGLSKGAVYFHFASKIDLAGAIVAEQHRRSIALVDAIAGTEASTLEQIVMLCHGIGRQMIEDPVVRAGIRLTLELGSLDKPAGPYLDWITACEAFGRRAVEEGDLDAHLDPSMLAHFVISAFTGVQLLSDVLAGRVDLEERIDQMWTLLLPGIMPTSRHDAIETVRGARWSLPLGGDLLPVSAT</sequence>
<evidence type="ECO:0000313" key="8">
    <source>
        <dbReference type="Proteomes" id="UP000325466"/>
    </source>
</evidence>
<name>N1M8T5_9NOCA</name>
<dbReference type="SUPFAM" id="SSF46689">
    <property type="entry name" value="Homeodomain-like"/>
    <property type="match status" value="1"/>
</dbReference>
<dbReference type="InterPro" id="IPR047923">
    <property type="entry name" value="ArpA-like"/>
</dbReference>
<dbReference type="PRINTS" id="PR00455">
    <property type="entry name" value="HTHTETR"/>
</dbReference>
<reference evidence="6 8" key="1">
    <citation type="journal article" date="2018" name="Biodegradation">
        <title>1,4-Dioxane degradation characteristics of Rhodococcus aetherivorans JCM 14343.</title>
        <authorList>
            <person name="Inoue D."/>
            <person name="Tsunoda T."/>
            <person name="Yamamoto N."/>
            <person name="Ike M."/>
            <person name="Sei K."/>
        </authorList>
    </citation>
    <scope>NUCLEOTIDE SEQUENCE [LARGE SCALE GENOMIC DNA]</scope>
    <source>
        <strain evidence="6 8">JCM 14343</strain>
    </source>
</reference>
<dbReference type="Proteomes" id="UP001163947">
    <property type="component" value="Chromosome"/>
</dbReference>
<organism evidence="7 9">
    <name type="scientific">Rhodococcus aetherivorans</name>
    <dbReference type="NCBI Taxonomy" id="191292"/>
    <lineage>
        <taxon>Bacteria</taxon>
        <taxon>Bacillati</taxon>
        <taxon>Actinomycetota</taxon>
        <taxon>Actinomycetes</taxon>
        <taxon>Mycobacteriales</taxon>
        <taxon>Nocardiaceae</taxon>
        <taxon>Rhodococcus</taxon>
    </lineage>
</organism>
<dbReference type="KEGG" id="rav:AAT18_06415"/>
<evidence type="ECO:0000313" key="6">
    <source>
        <dbReference type="EMBL" id="GES37528.1"/>
    </source>
</evidence>
<keyword evidence="3" id="KW-0804">Transcription</keyword>
<accession>N1M8T5</accession>
<dbReference type="EMBL" id="CP106982">
    <property type="protein sequence ID" value="UYF93205.1"/>
    <property type="molecule type" value="Genomic_DNA"/>
</dbReference>
<keyword evidence="2 4" id="KW-0238">DNA-binding</keyword>
<dbReference type="InterPro" id="IPR036271">
    <property type="entry name" value="Tet_transcr_reg_TetR-rel_C_sf"/>
</dbReference>
<keyword evidence="8" id="KW-1185">Reference proteome</keyword>
<reference evidence="7" key="3">
    <citation type="submission" date="2022-09" db="EMBL/GenBank/DDBJ databases">
        <title>The genome sequence of Rhodococcus aetherivorans N1.</title>
        <authorList>
            <person name="Jiang W."/>
        </authorList>
    </citation>
    <scope>NUCLEOTIDE SEQUENCE</scope>
    <source>
        <strain evidence="7">N1</strain>
    </source>
</reference>
<dbReference type="Gene3D" id="1.10.357.10">
    <property type="entry name" value="Tetracycline Repressor, domain 2"/>
    <property type="match status" value="1"/>
</dbReference>
<dbReference type="AlphaFoldDB" id="N1M8T5"/>
<reference evidence="6" key="2">
    <citation type="submission" date="2019-10" db="EMBL/GenBank/DDBJ databases">
        <title>Draft genome sequence of Rhodococcus aetherivorans JCM 14343.</title>
        <authorList>
            <person name="Inoue D."/>
            <person name="Nakazawa M."/>
            <person name="Yamamoto N."/>
            <person name="Sei K."/>
            <person name="Ike M."/>
        </authorList>
    </citation>
    <scope>NUCLEOTIDE SEQUENCE</scope>
    <source>
        <strain evidence="6">JCM 14343</strain>
    </source>
</reference>
<evidence type="ECO:0000313" key="9">
    <source>
        <dbReference type="Proteomes" id="UP001163947"/>
    </source>
</evidence>
<dbReference type="InterPro" id="IPR054126">
    <property type="entry name" value="CprB_TetR_C"/>
</dbReference>
<dbReference type="NCBIfam" id="NF041196">
    <property type="entry name" value="ScbR_bind_reg"/>
    <property type="match status" value="1"/>
</dbReference>
<keyword evidence="1" id="KW-0805">Transcription regulation</keyword>
<dbReference type="PROSITE" id="PS50977">
    <property type="entry name" value="HTH_TETR_2"/>
    <property type="match status" value="1"/>
</dbReference>
<dbReference type="SUPFAM" id="SSF48498">
    <property type="entry name" value="Tetracyclin repressor-like, C-terminal domain"/>
    <property type="match status" value="1"/>
</dbReference>
<evidence type="ECO:0000256" key="4">
    <source>
        <dbReference type="PROSITE-ProRule" id="PRU00335"/>
    </source>
</evidence>
<accession>A0A5M3YBC6</accession>
<protein>
    <submittedName>
        <fullName evidence="7">TetR/AcrR family transcriptional regulator</fullName>
    </submittedName>
    <submittedName>
        <fullName evidence="6">Transcriptional regulator, TetR family</fullName>
    </submittedName>
</protein>
<gene>
    <name evidence="7" type="ORF">OCS65_22565</name>
    <name evidence="6" type="ORF">RAJCM14343_2783</name>
</gene>
<evidence type="ECO:0000256" key="1">
    <source>
        <dbReference type="ARBA" id="ARBA00023015"/>
    </source>
</evidence>
<evidence type="ECO:0000259" key="5">
    <source>
        <dbReference type="PROSITE" id="PS50977"/>
    </source>
</evidence>
<evidence type="ECO:0000313" key="7">
    <source>
        <dbReference type="EMBL" id="UYF93205.1"/>
    </source>
</evidence>
<feature type="domain" description="HTH tetR-type" evidence="5">
    <location>
        <begin position="8"/>
        <end position="68"/>
    </location>
</feature>
<dbReference type="Pfam" id="PF21935">
    <property type="entry name" value="TetR_C_45"/>
    <property type="match status" value="1"/>
</dbReference>
<evidence type="ECO:0000256" key="3">
    <source>
        <dbReference type="ARBA" id="ARBA00023163"/>
    </source>
</evidence>
<dbReference type="PANTHER" id="PTHR47506">
    <property type="entry name" value="TRANSCRIPTIONAL REGULATORY PROTEIN"/>
    <property type="match status" value="1"/>
</dbReference>
<dbReference type="Proteomes" id="UP000325466">
    <property type="component" value="Unassembled WGS sequence"/>
</dbReference>
<dbReference type="RefSeq" id="WP_006941080.1">
    <property type="nucleotide sequence ID" value="NZ_BAAAYP010000042.1"/>
</dbReference>
<dbReference type="PANTHER" id="PTHR47506:SF3">
    <property type="entry name" value="HTH-TYPE TRANSCRIPTIONAL REGULATOR LMRA"/>
    <property type="match status" value="1"/>
</dbReference>
<evidence type="ECO:0000256" key="2">
    <source>
        <dbReference type="ARBA" id="ARBA00023125"/>
    </source>
</evidence>
<dbReference type="Pfam" id="PF00440">
    <property type="entry name" value="TetR_N"/>
    <property type="match status" value="1"/>
</dbReference>
<dbReference type="InterPro" id="IPR009057">
    <property type="entry name" value="Homeodomain-like_sf"/>
</dbReference>
<feature type="DNA-binding region" description="H-T-H motif" evidence="4">
    <location>
        <begin position="31"/>
        <end position="50"/>
    </location>
</feature>
<dbReference type="GO" id="GO:0003677">
    <property type="term" value="F:DNA binding"/>
    <property type="evidence" value="ECO:0007669"/>
    <property type="project" value="UniProtKB-UniRule"/>
</dbReference>